<comment type="cofactor">
    <cofactor evidence="1">
        <name>Mg(2+)</name>
        <dbReference type="ChEBI" id="CHEBI:18420"/>
    </cofactor>
</comment>
<protein>
    <submittedName>
        <fullName evidence="15">Poly(A) polymerase</fullName>
        <ecNumber evidence="15">2.7.7.19</ecNumber>
    </submittedName>
</protein>
<dbReference type="PANTHER" id="PTHR47545">
    <property type="entry name" value="MULTIFUNCTIONAL CCA PROTEIN"/>
    <property type="match status" value="1"/>
</dbReference>
<dbReference type="GO" id="GO:0046872">
    <property type="term" value="F:metal ion binding"/>
    <property type="evidence" value="ECO:0007669"/>
    <property type="project" value="UniProtKB-KW"/>
</dbReference>
<dbReference type="STRING" id="1839801.Dform_02086"/>
<dbReference type="InterPro" id="IPR043519">
    <property type="entry name" value="NT_sf"/>
</dbReference>
<comment type="similarity">
    <text evidence="2 11">Belongs to the tRNA nucleotidyltransferase/poly(A) polymerase family.</text>
</comment>
<dbReference type="GO" id="GO:1990817">
    <property type="term" value="F:poly(A) RNA polymerase activity"/>
    <property type="evidence" value="ECO:0007669"/>
    <property type="project" value="UniProtKB-EC"/>
</dbReference>
<evidence type="ECO:0000256" key="10">
    <source>
        <dbReference type="ARBA" id="ARBA00022884"/>
    </source>
</evidence>
<dbReference type="GO" id="GO:0000166">
    <property type="term" value="F:nucleotide binding"/>
    <property type="evidence" value="ECO:0007669"/>
    <property type="project" value="UniProtKB-KW"/>
</dbReference>
<dbReference type="Gene3D" id="1.10.246.80">
    <property type="match status" value="1"/>
</dbReference>
<keyword evidence="16" id="KW-1185">Reference proteome</keyword>
<evidence type="ECO:0000259" key="12">
    <source>
        <dbReference type="Pfam" id="PF01743"/>
    </source>
</evidence>
<dbReference type="PANTHER" id="PTHR47545:SF2">
    <property type="entry name" value="CC-ADDING TRNA NUCLEOTIDYLTRANSFERASE"/>
    <property type="match status" value="1"/>
</dbReference>
<dbReference type="EC" id="2.7.7.19" evidence="15"/>
<dbReference type="Gene3D" id="1.10.3090.10">
    <property type="entry name" value="cca-adding enzyme, domain 2"/>
    <property type="match status" value="1"/>
</dbReference>
<dbReference type="EMBL" id="CP018258">
    <property type="protein sequence ID" value="APV45395.1"/>
    <property type="molecule type" value="Genomic_DNA"/>
</dbReference>
<evidence type="ECO:0000313" key="15">
    <source>
        <dbReference type="EMBL" id="APV45395.1"/>
    </source>
</evidence>
<accession>A0A1P8FAA3</accession>
<evidence type="ECO:0000256" key="2">
    <source>
        <dbReference type="ARBA" id="ARBA00007265"/>
    </source>
</evidence>
<evidence type="ECO:0000256" key="8">
    <source>
        <dbReference type="ARBA" id="ARBA00022741"/>
    </source>
</evidence>
<dbReference type="InterPro" id="IPR002646">
    <property type="entry name" value="PolA_pol_head_dom"/>
</dbReference>
<sequence length="495" mass="53993">MASLPDLVITDPGQLEIIAAAVVAAGRGERVSIVGGFIRDTLLGRPVKDLDLAVEGDAGAFSGALAAKLGATMFVLHQEAGMYRINLAAGAFDQIDVTMVDGTLADDLMRRDFTADAMAAPLTIPELTGNRLAIIDPANGLADTRNLILRAVSPGVFQSDPARLLRGVRLSAELGFAIEPETEKLIAENAALCQNVAGERTREDLVKLFSLPSMDSVVDYLDRLGLLTRIFPELEPSRGVDQPIEHAWDVLGHQFKTVQSLDWVLRRGPWNYAPVEAQKLIPWTKTVQNYFESTVNSGACRTALTRLAALIHDIAKPETKTLAPNGRVRFYGHPGRGAETAVSMLTRLRFSQKEIKFIAAMVELHMRPTQMGPDSIQPTPRAVYRFNRDAGDAAVATLYLSLADHLAARGPTLQLDNFAEHVKIVTYVLSERDRQQAEAPDRLIDGNDLQSRFGLKPGPELGRILEELAEARATGEISTHEEGLELAERLINTAK</sequence>
<reference evidence="16" key="1">
    <citation type="submission" date="2016-11" db="EMBL/GenBank/DDBJ databases">
        <title>Dehalogenimonas formicexedens sp. nov., a chlorinated alkane respiring bacterium isolated from contaminated groundwater.</title>
        <authorList>
            <person name="Key T.A."/>
            <person name="Bowman K.S."/>
            <person name="Lee I."/>
            <person name="Chun J."/>
            <person name="Albuquerque L."/>
            <person name="da Costa M.S."/>
            <person name="Rainey F.A."/>
            <person name="Moe W.M."/>
        </authorList>
    </citation>
    <scope>NUCLEOTIDE SEQUENCE [LARGE SCALE GENOMIC DNA]</scope>
    <source>
        <strain evidence="16">NSZ-14</strain>
    </source>
</reference>
<feature type="domain" description="CCA-adding enzyme C-terminal" evidence="14">
    <location>
        <begin position="339"/>
        <end position="484"/>
    </location>
</feature>
<dbReference type="InterPro" id="IPR032810">
    <property type="entry name" value="CCA-adding_enz_C"/>
</dbReference>
<dbReference type="Pfam" id="PF01743">
    <property type="entry name" value="PolyA_pol"/>
    <property type="match status" value="1"/>
</dbReference>
<keyword evidence="7" id="KW-0479">Metal-binding</keyword>
<keyword evidence="9" id="KW-0460">Magnesium</keyword>
<dbReference type="Proteomes" id="UP000185934">
    <property type="component" value="Chromosome"/>
</dbReference>
<dbReference type="Gene3D" id="3.30.460.10">
    <property type="entry name" value="Beta Polymerase, domain 2"/>
    <property type="match status" value="1"/>
</dbReference>
<dbReference type="KEGG" id="dfo:Dform_02086"/>
<evidence type="ECO:0000256" key="6">
    <source>
        <dbReference type="ARBA" id="ARBA00022695"/>
    </source>
</evidence>
<evidence type="ECO:0000256" key="11">
    <source>
        <dbReference type="RuleBase" id="RU003953"/>
    </source>
</evidence>
<dbReference type="Pfam" id="PF13735">
    <property type="entry name" value="tRNA_NucTran2_2"/>
    <property type="match status" value="1"/>
</dbReference>
<keyword evidence="10 11" id="KW-0694">RNA-binding</keyword>
<dbReference type="InterPro" id="IPR003607">
    <property type="entry name" value="HD/PDEase_dom"/>
</dbReference>
<dbReference type="GO" id="GO:0000049">
    <property type="term" value="F:tRNA binding"/>
    <property type="evidence" value="ECO:0007669"/>
    <property type="project" value="UniProtKB-KW"/>
</dbReference>
<keyword evidence="6 15" id="KW-0548">Nucleotidyltransferase</keyword>
<dbReference type="AlphaFoldDB" id="A0A1P8FAA3"/>
<evidence type="ECO:0000259" key="14">
    <source>
        <dbReference type="Pfam" id="PF13735"/>
    </source>
</evidence>
<dbReference type="SUPFAM" id="SSF81301">
    <property type="entry name" value="Nucleotidyltransferase"/>
    <property type="match status" value="1"/>
</dbReference>
<dbReference type="Pfam" id="PF12627">
    <property type="entry name" value="PolyA_pol_RNAbd"/>
    <property type="match status" value="1"/>
</dbReference>
<keyword evidence="3" id="KW-0820">tRNA-binding</keyword>
<keyword evidence="5" id="KW-0819">tRNA processing</keyword>
<dbReference type="NCBIfam" id="TIGR00277">
    <property type="entry name" value="HDIG"/>
    <property type="match status" value="1"/>
</dbReference>
<organism evidence="15 16">
    <name type="scientific">Dehalogenimonas formicexedens</name>
    <dbReference type="NCBI Taxonomy" id="1839801"/>
    <lineage>
        <taxon>Bacteria</taxon>
        <taxon>Bacillati</taxon>
        <taxon>Chloroflexota</taxon>
        <taxon>Dehalococcoidia</taxon>
        <taxon>Dehalococcoidales</taxon>
        <taxon>Dehalococcoidaceae</taxon>
        <taxon>Dehalogenimonas</taxon>
    </lineage>
</organism>
<proteinExistence type="inferred from homology"/>
<dbReference type="GO" id="GO:0008033">
    <property type="term" value="P:tRNA processing"/>
    <property type="evidence" value="ECO:0007669"/>
    <property type="project" value="UniProtKB-KW"/>
</dbReference>
<keyword evidence="4 11" id="KW-0808">Transferase</keyword>
<dbReference type="OrthoDB" id="9805698at2"/>
<gene>
    <name evidence="15" type="ORF">Dform_02086</name>
</gene>
<evidence type="ECO:0000259" key="13">
    <source>
        <dbReference type="Pfam" id="PF12627"/>
    </source>
</evidence>
<evidence type="ECO:0000256" key="3">
    <source>
        <dbReference type="ARBA" id="ARBA00022555"/>
    </source>
</evidence>
<dbReference type="SUPFAM" id="SSF81891">
    <property type="entry name" value="Poly A polymerase C-terminal region-like"/>
    <property type="match status" value="1"/>
</dbReference>
<evidence type="ECO:0000256" key="9">
    <source>
        <dbReference type="ARBA" id="ARBA00022842"/>
    </source>
</evidence>
<feature type="domain" description="tRNA nucleotidyltransferase/poly(A) polymerase RNA and SrmB- binding" evidence="13">
    <location>
        <begin position="175"/>
        <end position="235"/>
    </location>
</feature>
<feature type="domain" description="Poly A polymerase head" evidence="12">
    <location>
        <begin position="33"/>
        <end position="149"/>
    </location>
</feature>
<dbReference type="CDD" id="cd00077">
    <property type="entry name" value="HDc"/>
    <property type="match status" value="1"/>
</dbReference>
<dbReference type="InterPro" id="IPR050124">
    <property type="entry name" value="tRNA_CCA-adding_enzyme"/>
</dbReference>
<evidence type="ECO:0000256" key="5">
    <source>
        <dbReference type="ARBA" id="ARBA00022694"/>
    </source>
</evidence>
<dbReference type="InterPro" id="IPR032828">
    <property type="entry name" value="PolyA_RNA-bd"/>
</dbReference>
<name>A0A1P8FAA3_9CHLR</name>
<evidence type="ECO:0000313" key="16">
    <source>
        <dbReference type="Proteomes" id="UP000185934"/>
    </source>
</evidence>
<dbReference type="InterPro" id="IPR006675">
    <property type="entry name" value="HDIG_dom"/>
</dbReference>
<evidence type="ECO:0000256" key="1">
    <source>
        <dbReference type="ARBA" id="ARBA00001946"/>
    </source>
</evidence>
<evidence type="ECO:0000256" key="4">
    <source>
        <dbReference type="ARBA" id="ARBA00022679"/>
    </source>
</evidence>
<dbReference type="RefSeq" id="WP_083635449.1">
    <property type="nucleotide sequence ID" value="NZ_CP018258.1"/>
</dbReference>
<keyword evidence="8" id="KW-0547">Nucleotide-binding</keyword>
<evidence type="ECO:0000256" key="7">
    <source>
        <dbReference type="ARBA" id="ARBA00022723"/>
    </source>
</evidence>